<organism evidence="2 3">
    <name type="scientific">Quillaja saponaria</name>
    <name type="common">Soap bark tree</name>
    <dbReference type="NCBI Taxonomy" id="32244"/>
    <lineage>
        <taxon>Eukaryota</taxon>
        <taxon>Viridiplantae</taxon>
        <taxon>Streptophyta</taxon>
        <taxon>Embryophyta</taxon>
        <taxon>Tracheophyta</taxon>
        <taxon>Spermatophyta</taxon>
        <taxon>Magnoliopsida</taxon>
        <taxon>eudicotyledons</taxon>
        <taxon>Gunneridae</taxon>
        <taxon>Pentapetalae</taxon>
        <taxon>rosids</taxon>
        <taxon>fabids</taxon>
        <taxon>Fabales</taxon>
        <taxon>Quillajaceae</taxon>
        <taxon>Quillaja</taxon>
    </lineage>
</organism>
<dbReference type="AlphaFoldDB" id="A0AAD7QA73"/>
<evidence type="ECO:0000256" key="1">
    <source>
        <dbReference type="SAM" id="SignalP"/>
    </source>
</evidence>
<reference evidence="2" key="1">
    <citation type="journal article" date="2023" name="Science">
        <title>Elucidation of the pathway for biosynthesis of saponin adjuvants from the soapbark tree.</title>
        <authorList>
            <person name="Reed J."/>
            <person name="Orme A."/>
            <person name="El-Demerdash A."/>
            <person name="Owen C."/>
            <person name="Martin L.B.B."/>
            <person name="Misra R.C."/>
            <person name="Kikuchi S."/>
            <person name="Rejzek M."/>
            <person name="Martin A.C."/>
            <person name="Harkess A."/>
            <person name="Leebens-Mack J."/>
            <person name="Louveau T."/>
            <person name="Stephenson M.J."/>
            <person name="Osbourn A."/>
        </authorList>
    </citation>
    <scope>NUCLEOTIDE SEQUENCE</scope>
    <source>
        <strain evidence="2">S10</strain>
    </source>
</reference>
<evidence type="ECO:0000313" key="3">
    <source>
        <dbReference type="Proteomes" id="UP001163823"/>
    </source>
</evidence>
<evidence type="ECO:0000313" key="2">
    <source>
        <dbReference type="EMBL" id="KAJ7977748.1"/>
    </source>
</evidence>
<accession>A0AAD7QA73</accession>
<dbReference type="EMBL" id="JARAOO010000003">
    <property type="protein sequence ID" value="KAJ7977748.1"/>
    <property type="molecule type" value="Genomic_DNA"/>
</dbReference>
<comment type="caution">
    <text evidence="2">The sequence shown here is derived from an EMBL/GenBank/DDBJ whole genome shotgun (WGS) entry which is preliminary data.</text>
</comment>
<name>A0AAD7QA73_QUISA</name>
<dbReference type="KEGG" id="qsa:O6P43_007326"/>
<proteinExistence type="predicted"/>
<keyword evidence="1" id="KW-0732">Signal</keyword>
<sequence>MAVNSFLVVSFFLYIPGTFPWKQNCGNYSNILIFLSGNFRRCTAIDPTDKVSFRKKRRATSSGFLKRNYGFIFGQITEGSNGAATPIPLVRKDDAIAPSPEVDDILLELR</sequence>
<feature type="signal peptide" evidence="1">
    <location>
        <begin position="1"/>
        <end position="20"/>
    </location>
</feature>
<feature type="chain" id="PRO_5042208084" evidence="1">
    <location>
        <begin position="21"/>
        <end position="110"/>
    </location>
</feature>
<protein>
    <submittedName>
        <fullName evidence="2">S-acyltransferase</fullName>
    </submittedName>
</protein>
<keyword evidence="3" id="KW-1185">Reference proteome</keyword>
<gene>
    <name evidence="2" type="ORF">O6P43_007326</name>
</gene>
<dbReference type="Proteomes" id="UP001163823">
    <property type="component" value="Chromosome 3"/>
</dbReference>